<sequence>MTMMTRKLITSADQLVDGKQYALVQREFTIKVTFSEVVHPEPQPGYWTTDDIACAQFIGRKGIGCIVGEDRQRLFDGLTEIGVKIYEL</sequence>
<evidence type="ECO:0000313" key="2">
    <source>
        <dbReference type="Proteomes" id="UP000235119"/>
    </source>
</evidence>
<dbReference type="AlphaFoldDB" id="A0A2N5KYW9"/>
<proteinExistence type="predicted"/>
<dbReference type="Proteomes" id="UP000235119">
    <property type="component" value="Unassembled WGS sequence"/>
</dbReference>
<protein>
    <submittedName>
        <fullName evidence="1">Uncharacterized protein</fullName>
    </submittedName>
</protein>
<dbReference type="RefSeq" id="WP_021355795.1">
    <property type="nucleotide sequence ID" value="NZ_CP083392.1"/>
</dbReference>
<comment type="caution">
    <text evidence="1">The sequence shown here is derived from an EMBL/GenBank/DDBJ whole genome shotgun (WGS) entry which is preliminary data.</text>
</comment>
<gene>
    <name evidence="1" type="ORF">CYJ79_05345</name>
</gene>
<reference evidence="1 2" key="1">
    <citation type="submission" date="2017-12" db="EMBL/GenBank/DDBJ databases">
        <title>Phylogenetic diversity of female urinary microbiome.</title>
        <authorList>
            <person name="Thomas-White K."/>
            <person name="Wolfe A.J."/>
        </authorList>
    </citation>
    <scope>NUCLEOTIDE SEQUENCE [LARGE SCALE GENOMIC DNA]</scope>
    <source>
        <strain evidence="1 2">UMB0085</strain>
    </source>
</reference>
<name>A0A2N5KYW9_9LACO</name>
<evidence type="ECO:0000313" key="1">
    <source>
        <dbReference type="EMBL" id="PLT11373.1"/>
    </source>
</evidence>
<accession>A0A2N5KYW9</accession>
<organism evidence="1 2">
    <name type="scientific">Lactobacillus crispatus</name>
    <dbReference type="NCBI Taxonomy" id="47770"/>
    <lineage>
        <taxon>Bacteria</taxon>
        <taxon>Bacillati</taxon>
        <taxon>Bacillota</taxon>
        <taxon>Bacilli</taxon>
        <taxon>Lactobacillales</taxon>
        <taxon>Lactobacillaceae</taxon>
        <taxon>Lactobacillus</taxon>
    </lineage>
</organism>
<dbReference type="EMBL" id="PKIW01000020">
    <property type="protein sequence ID" value="PLT11373.1"/>
    <property type="molecule type" value="Genomic_DNA"/>
</dbReference>